<accession>A0A0B6Y295</accession>
<feature type="non-terminal residue" evidence="1">
    <location>
        <position position="57"/>
    </location>
</feature>
<name>A0A0B6Y295_9EUPU</name>
<dbReference type="EMBL" id="HACG01003527">
    <property type="protein sequence ID" value="CEK50392.1"/>
    <property type="molecule type" value="Transcribed_RNA"/>
</dbReference>
<dbReference type="AlphaFoldDB" id="A0A0B6Y295"/>
<reference evidence="1" key="1">
    <citation type="submission" date="2014-12" db="EMBL/GenBank/DDBJ databases">
        <title>Insight into the proteome of Arion vulgaris.</title>
        <authorList>
            <person name="Aradska J."/>
            <person name="Bulat T."/>
            <person name="Smidak R."/>
            <person name="Sarate P."/>
            <person name="Gangsoo J."/>
            <person name="Sialana F."/>
            <person name="Bilban M."/>
            <person name="Lubec G."/>
        </authorList>
    </citation>
    <scope>NUCLEOTIDE SEQUENCE</scope>
    <source>
        <tissue evidence="1">Skin</tissue>
    </source>
</reference>
<evidence type="ECO:0000313" key="1">
    <source>
        <dbReference type="EMBL" id="CEK50392.1"/>
    </source>
</evidence>
<protein>
    <submittedName>
        <fullName evidence="1">Uncharacterized protein</fullName>
    </submittedName>
</protein>
<organism evidence="1">
    <name type="scientific">Arion vulgaris</name>
    <dbReference type="NCBI Taxonomy" id="1028688"/>
    <lineage>
        <taxon>Eukaryota</taxon>
        <taxon>Metazoa</taxon>
        <taxon>Spiralia</taxon>
        <taxon>Lophotrochozoa</taxon>
        <taxon>Mollusca</taxon>
        <taxon>Gastropoda</taxon>
        <taxon>Heterobranchia</taxon>
        <taxon>Euthyneura</taxon>
        <taxon>Panpulmonata</taxon>
        <taxon>Eupulmonata</taxon>
        <taxon>Stylommatophora</taxon>
        <taxon>Helicina</taxon>
        <taxon>Arionoidea</taxon>
        <taxon>Arionidae</taxon>
        <taxon>Arion</taxon>
    </lineage>
</organism>
<sequence length="57" mass="6600">MIILKCFITFHVAMETVKEKSSLLLKPSAHTVFESHKTCDTIYIYLLFHSTDHIFIG</sequence>
<gene>
    <name evidence="1" type="primary">ORF10627</name>
</gene>
<proteinExistence type="predicted"/>